<dbReference type="GeneID" id="95391609"/>
<evidence type="ECO:0000313" key="1">
    <source>
        <dbReference type="EMBL" id="MBB3729427.1"/>
    </source>
</evidence>
<dbReference type="RefSeq" id="WP_183652703.1">
    <property type="nucleotide sequence ID" value="NZ_JACIBV010000001.1"/>
</dbReference>
<name>A0A7W5YQC6_9ACTN</name>
<evidence type="ECO:0000313" key="2">
    <source>
        <dbReference type="Proteomes" id="UP000579945"/>
    </source>
</evidence>
<gene>
    <name evidence="1" type="ORF">FHR33_005287</name>
</gene>
<dbReference type="Proteomes" id="UP000579945">
    <property type="component" value="Unassembled WGS sequence"/>
</dbReference>
<keyword evidence="2" id="KW-1185">Reference proteome</keyword>
<comment type="caution">
    <text evidence="1">The sequence shown here is derived from an EMBL/GenBank/DDBJ whole genome shotgun (WGS) entry which is preliminary data.</text>
</comment>
<sequence>MTPLEMRFAQPGDLPTLQILGGEDVVWDHMEVLEGSPVWFRVAETLLAEWDTLRHPEKAAKLITEALRRTNSAAAVDDVLDQVCDHFGYLQRADSSLASLALDRSRQHDSPLVAELAGMFLEAAMRLTLAGVGSRYGVLARLVDRDAVSAPAAYSRRVVRLLGIAYEHWRDTDLLEALRGFLGTAVHGDASYELAMCHISDAFNASERPELMRSFACAHGHLRAAIEGDEDRPDASAYLAAIEAVLAFEAGRTDVLSNASKKLRRHITEHTMWLTRARNRWADGRYDMEAAWYDLSIDLEEASFFLDQPLTVWPTRTVQHILAVYTAHRAVRIGPERESAPGLQFLIAPRIEGAFVRRDGLLLHLRAMLAEPSPNWNADAAEELRAAVEAHLHLGVPPPGVDDSGKAHVAARFPRLAAAIGDPLLAPFSEAMLGEMERQLADREVEIAADLPVAQQAIYNEIISALEECPDFQGVVRQGFVRLTTQLIRFLANRTNRGRAHHAPRFAYLFAPAPGGKLPLESELQEDLQDYLDGNLEDVDIEVWDRSGGRADIVVRFPGFEIVIECKRTKGKTTREGLRRYLGQTVAYQAGGVTLGVLAILDLRPKPDWIPNIRDSMWADRIQAPEPSQRDRWAVVVRVPGNRVTPHDM</sequence>
<dbReference type="AlphaFoldDB" id="A0A7W5YQC6"/>
<dbReference type="EMBL" id="JACIBV010000001">
    <property type="protein sequence ID" value="MBB3729427.1"/>
    <property type="molecule type" value="Genomic_DNA"/>
</dbReference>
<organism evidence="1 2">
    <name type="scientific">Nonomuraea dietziae</name>
    <dbReference type="NCBI Taxonomy" id="65515"/>
    <lineage>
        <taxon>Bacteria</taxon>
        <taxon>Bacillati</taxon>
        <taxon>Actinomycetota</taxon>
        <taxon>Actinomycetes</taxon>
        <taxon>Streptosporangiales</taxon>
        <taxon>Streptosporangiaceae</taxon>
        <taxon>Nonomuraea</taxon>
    </lineage>
</organism>
<proteinExistence type="predicted"/>
<reference evidence="1 2" key="1">
    <citation type="submission" date="2020-08" db="EMBL/GenBank/DDBJ databases">
        <title>Sequencing the genomes of 1000 actinobacteria strains.</title>
        <authorList>
            <person name="Klenk H.-P."/>
        </authorList>
    </citation>
    <scope>NUCLEOTIDE SEQUENCE [LARGE SCALE GENOMIC DNA]</scope>
    <source>
        <strain evidence="1 2">DSM 44320</strain>
    </source>
</reference>
<accession>A0A7W5YQC6</accession>
<protein>
    <submittedName>
        <fullName evidence="1">Uncharacterized protein</fullName>
    </submittedName>
</protein>